<dbReference type="PROSITE" id="PS51257">
    <property type="entry name" value="PROKAR_LIPOPROTEIN"/>
    <property type="match status" value="1"/>
</dbReference>
<dbReference type="InterPro" id="IPR023373">
    <property type="entry name" value="YmcC_sf"/>
</dbReference>
<name>A0ABT4VY08_9RHOB</name>
<protein>
    <submittedName>
        <fullName evidence="1">YjbF family lipoprotein</fullName>
    </submittedName>
</protein>
<dbReference type="Gene3D" id="2.40.360.10">
    <property type="entry name" value="YmcC-like"/>
    <property type="match status" value="1"/>
</dbReference>
<keyword evidence="1" id="KW-0449">Lipoprotein</keyword>
<dbReference type="EMBL" id="JAQIIO010000001">
    <property type="protein sequence ID" value="MDA5093064.1"/>
    <property type="molecule type" value="Genomic_DNA"/>
</dbReference>
<sequence>MRITGRGATWISGLVVALTLVGCSSDERRNQTLRDVLNPAPLHNPDPTFVALAESGAPSFLVSVENRENALAPFVKQTENAKGQVSWISADMVGLATIEGMVISTRGLGGDMMAADMSGLWPLLKSGKNGTVEIFITHLTANDETKISSYRCQASPRGERRVDLGPYVARTNLMQSDCLNGHTTFQNLYWIEHGSLEIVQSRQWISHYVGTLALRKIPSSV</sequence>
<dbReference type="Proteomes" id="UP001528040">
    <property type="component" value="Unassembled WGS sequence"/>
</dbReference>
<dbReference type="InterPro" id="IPR021308">
    <property type="entry name" value="GfcB"/>
</dbReference>
<comment type="caution">
    <text evidence="1">The sequence shown here is derived from an EMBL/GenBank/DDBJ whole genome shotgun (WGS) entry which is preliminary data.</text>
</comment>
<reference evidence="1 2" key="1">
    <citation type="submission" date="2023-01" db="EMBL/GenBank/DDBJ databases">
        <authorList>
            <person name="Yoon J.-W."/>
        </authorList>
    </citation>
    <scope>NUCLEOTIDE SEQUENCE [LARGE SCALE GENOMIC DNA]</scope>
    <source>
        <strain evidence="1 2">KMU-50</strain>
    </source>
</reference>
<keyword evidence="2" id="KW-1185">Reference proteome</keyword>
<proteinExistence type="predicted"/>
<accession>A0ABT4VY08</accession>
<evidence type="ECO:0000313" key="2">
    <source>
        <dbReference type="Proteomes" id="UP001528040"/>
    </source>
</evidence>
<organism evidence="1 2">
    <name type="scientific">Aliiroseovarius salicola</name>
    <dbReference type="NCBI Taxonomy" id="3009082"/>
    <lineage>
        <taxon>Bacteria</taxon>
        <taxon>Pseudomonadati</taxon>
        <taxon>Pseudomonadota</taxon>
        <taxon>Alphaproteobacteria</taxon>
        <taxon>Rhodobacterales</taxon>
        <taxon>Paracoccaceae</taxon>
        <taxon>Aliiroseovarius</taxon>
    </lineage>
</organism>
<dbReference type="Pfam" id="PF11102">
    <property type="entry name" value="YjbF"/>
    <property type="match status" value="1"/>
</dbReference>
<dbReference type="SUPFAM" id="SSF159270">
    <property type="entry name" value="YmcC-like"/>
    <property type="match status" value="1"/>
</dbReference>
<evidence type="ECO:0000313" key="1">
    <source>
        <dbReference type="EMBL" id="MDA5093064.1"/>
    </source>
</evidence>
<gene>
    <name evidence="1" type="ORF">O2N63_03095</name>
</gene>
<dbReference type="RefSeq" id="WP_271052664.1">
    <property type="nucleotide sequence ID" value="NZ_JAQIIO010000001.1"/>
</dbReference>